<reference evidence="1" key="1">
    <citation type="journal article" date="2012" name="Nature">
        <title>The oyster genome reveals stress adaptation and complexity of shell formation.</title>
        <authorList>
            <person name="Zhang G."/>
            <person name="Fang X."/>
            <person name="Guo X."/>
            <person name="Li L."/>
            <person name="Luo R."/>
            <person name="Xu F."/>
            <person name="Yang P."/>
            <person name="Zhang L."/>
            <person name="Wang X."/>
            <person name="Qi H."/>
            <person name="Xiong Z."/>
            <person name="Que H."/>
            <person name="Xie Y."/>
            <person name="Holland P.W."/>
            <person name="Paps J."/>
            <person name="Zhu Y."/>
            <person name="Wu F."/>
            <person name="Chen Y."/>
            <person name="Wang J."/>
            <person name="Peng C."/>
            <person name="Meng J."/>
            <person name="Yang L."/>
            <person name="Liu J."/>
            <person name="Wen B."/>
            <person name="Zhang N."/>
            <person name="Huang Z."/>
            <person name="Zhu Q."/>
            <person name="Feng Y."/>
            <person name="Mount A."/>
            <person name="Hedgecock D."/>
            <person name="Xu Z."/>
            <person name="Liu Y."/>
            <person name="Domazet-Loso T."/>
            <person name="Du Y."/>
            <person name="Sun X."/>
            <person name="Zhang S."/>
            <person name="Liu B."/>
            <person name="Cheng P."/>
            <person name="Jiang X."/>
            <person name="Li J."/>
            <person name="Fan D."/>
            <person name="Wang W."/>
            <person name="Fu W."/>
            <person name="Wang T."/>
            <person name="Wang B."/>
            <person name="Zhang J."/>
            <person name="Peng Z."/>
            <person name="Li Y."/>
            <person name="Li N."/>
            <person name="Wang J."/>
            <person name="Chen M."/>
            <person name="He Y."/>
            <person name="Tan F."/>
            <person name="Song X."/>
            <person name="Zheng Q."/>
            <person name="Huang R."/>
            <person name="Yang H."/>
            <person name="Du X."/>
            <person name="Chen L."/>
            <person name="Yang M."/>
            <person name="Gaffney P.M."/>
            <person name="Wang S."/>
            <person name="Luo L."/>
            <person name="She Z."/>
            <person name="Ming Y."/>
            <person name="Huang W."/>
            <person name="Zhang S."/>
            <person name="Huang B."/>
            <person name="Zhang Y."/>
            <person name="Qu T."/>
            <person name="Ni P."/>
            <person name="Miao G."/>
            <person name="Wang J."/>
            <person name="Wang Q."/>
            <person name="Steinberg C.E."/>
            <person name="Wang H."/>
            <person name="Li N."/>
            <person name="Qian L."/>
            <person name="Zhang G."/>
            <person name="Li Y."/>
            <person name="Yang H."/>
            <person name="Liu X."/>
            <person name="Wang J."/>
            <person name="Yin Y."/>
            <person name="Wang J."/>
        </authorList>
    </citation>
    <scope>NUCLEOTIDE SEQUENCE [LARGE SCALE GENOMIC DNA]</scope>
    <source>
        <strain evidence="1">05x7-T-G4-1.051#20</strain>
    </source>
</reference>
<name>K1RNE1_MAGGI</name>
<dbReference type="EMBL" id="JH818221">
    <property type="protein sequence ID" value="EKC43105.1"/>
    <property type="molecule type" value="Genomic_DNA"/>
</dbReference>
<proteinExistence type="predicted"/>
<accession>K1RNE1</accession>
<dbReference type="HOGENOM" id="CLU_2707235_0_0_1"/>
<gene>
    <name evidence="1" type="ORF">CGI_10022308</name>
</gene>
<dbReference type="InParanoid" id="K1RNE1"/>
<sequence length="73" mass="7800">MLRTELSLPPIYGATSILHKRLTTELATFGKSVSTLRRALIFKIETMLPLTGMVVTLVGFVGDGAPVKGLDGV</sequence>
<dbReference type="AlphaFoldDB" id="K1RNE1"/>
<evidence type="ECO:0000313" key="1">
    <source>
        <dbReference type="EMBL" id="EKC43105.1"/>
    </source>
</evidence>
<protein>
    <submittedName>
        <fullName evidence="1">Uncharacterized protein</fullName>
    </submittedName>
</protein>
<organism evidence="1">
    <name type="scientific">Magallana gigas</name>
    <name type="common">Pacific oyster</name>
    <name type="synonym">Crassostrea gigas</name>
    <dbReference type="NCBI Taxonomy" id="29159"/>
    <lineage>
        <taxon>Eukaryota</taxon>
        <taxon>Metazoa</taxon>
        <taxon>Spiralia</taxon>
        <taxon>Lophotrochozoa</taxon>
        <taxon>Mollusca</taxon>
        <taxon>Bivalvia</taxon>
        <taxon>Autobranchia</taxon>
        <taxon>Pteriomorphia</taxon>
        <taxon>Ostreida</taxon>
        <taxon>Ostreoidea</taxon>
        <taxon>Ostreidae</taxon>
        <taxon>Magallana</taxon>
    </lineage>
</organism>